<feature type="compositionally biased region" description="Polar residues" evidence="1">
    <location>
        <begin position="110"/>
        <end position="120"/>
    </location>
</feature>
<proteinExistence type="predicted"/>
<name>A0A4C1U6T0_EUMVA</name>
<dbReference type="EMBL" id="BGZK01000134">
    <property type="protein sequence ID" value="GBP21960.1"/>
    <property type="molecule type" value="Genomic_DNA"/>
</dbReference>
<evidence type="ECO:0000256" key="1">
    <source>
        <dbReference type="SAM" id="MobiDB-lite"/>
    </source>
</evidence>
<organism evidence="2 3">
    <name type="scientific">Eumeta variegata</name>
    <name type="common">Bagworm moth</name>
    <name type="synonym">Eumeta japonica</name>
    <dbReference type="NCBI Taxonomy" id="151549"/>
    <lineage>
        <taxon>Eukaryota</taxon>
        <taxon>Metazoa</taxon>
        <taxon>Ecdysozoa</taxon>
        <taxon>Arthropoda</taxon>
        <taxon>Hexapoda</taxon>
        <taxon>Insecta</taxon>
        <taxon>Pterygota</taxon>
        <taxon>Neoptera</taxon>
        <taxon>Endopterygota</taxon>
        <taxon>Lepidoptera</taxon>
        <taxon>Glossata</taxon>
        <taxon>Ditrysia</taxon>
        <taxon>Tineoidea</taxon>
        <taxon>Psychidae</taxon>
        <taxon>Oiketicinae</taxon>
        <taxon>Eumeta</taxon>
    </lineage>
</organism>
<sequence>MLQAASNQPKLKTQEIIEGKIITKMIKVRRICYYGHLLRRDQPHILNSALRYTTTERKVGRLIYTWEDSLRQDFSYHNRNQEEWATLAQNKTEMRKAADELYQLPETDTESSAPSEENEE</sequence>
<dbReference type="OrthoDB" id="7486267at2759"/>
<keyword evidence="3" id="KW-1185">Reference proteome</keyword>
<dbReference type="AlphaFoldDB" id="A0A4C1U6T0"/>
<feature type="region of interest" description="Disordered" evidence="1">
    <location>
        <begin position="96"/>
        <end position="120"/>
    </location>
</feature>
<accession>A0A4C1U6T0</accession>
<protein>
    <submittedName>
        <fullName evidence="2">Uncharacterized protein</fullName>
    </submittedName>
</protein>
<reference evidence="2 3" key="1">
    <citation type="journal article" date="2019" name="Commun. Biol.">
        <title>The bagworm genome reveals a unique fibroin gene that provides high tensile strength.</title>
        <authorList>
            <person name="Kono N."/>
            <person name="Nakamura H."/>
            <person name="Ohtoshi R."/>
            <person name="Tomita M."/>
            <person name="Numata K."/>
            <person name="Arakawa K."/>
        </authorList>
    </citation>
    <scope>NUCLEOTIDE SEQUENCE [LARGE SCALE GENOMIC DNA]</scope>
</reference>
<gene>
    <name evidence="2" type="ORF">EVAR_7177_1</name>
</gene>
<comment type="caution">
    <text evidence="2">The sequence shown here is derived from an EMBL/GenBank/DDBJ whole genome shotgun (WGS) entry which is preliminary data.</text>
</comment>
<evidence type="ECO:0000313" key="3">
    <source>
        <dbReference type="Proteomes" id="UP000299102"/>
    </source>
</evidence>
<evidence type="ECO:0000313" key="2">
    <source>
        <dbReference type="EMBL" id="GBP21960.1"/>
    </source>
</evidence>
<dbReference type="Proteomes" id="UP000299102">
    <property type="component" value="Unassembled WGS sequence"/>
</dbReference>